<evidence type="ECO:0000313" key="3">
    <source>
        <dbReference type="Proteomes" id="UP001500466"/>
    </source>
</evidence>
<protein>
    <recommendedName>
        <fullName evidence="4">Phage tail protein</fullName>
    </recommendedName>
</protein>
<comment type="caution">
    <text evidence="2">The sequence shown here is derived from an EMBL/GenBank/DDBJ whole genome shotgun (WGS) entry which is preliminary data.</text>
</comment>
<dbReference type="RefSeq" id="WP_345676831.1">
    <property type="nucleotide sequence ID" value="NZ_BAABHS010000013.1"/>
</dbReference>
<name>A0ABP9HFU1_9ACTN</name>
<dbReference type="PROSITE" id="PS51257">
    <property type="entry name" value="PROKAR_LIPOPROTEIN"/>
    <property type="match status" value="1"/>
</dbReference>
<dbReference type="NCBIfam" id="NF042935">
    <property type="entry name" value="SCO6880_fam"/>
    <property type="match status" value="1"/>
</dbReference>
<feature type="region of interest" description="Disordered" evidence="1">
    <location>
        <begin position="300"/>
        <end position="336"/>
    </location>
</feature>
<evidence type="ECO:0008006" key="4">
    <source>
        <dbReference type="Google" id="ProtNLM"/>
    </source>
</evidence>
<evidence type="ECO:0000313" key="2">
    <source>
        <dbReference type="EMBL" id="GAA4969824.1"/>
    </source>
</evidence>
<dbReference type="Proteomes" id="UP001500466">
    <property type="component" value="Unassembled WGS sequence"/>
</dbReference>
<proteinExistence type="predicted"/>
<reference evidence="3" key="1">
    <citation type="journal article" date="2019" name="Int. J. Syst. Evol. Microbiol.">
        <title>The Global Catalogue of Microorganisms (GCM) 10K type strain sequencing project: providing services to taxonomists for standard genome sequencing and annotation.</title>
        <authorList>
            <consortium name="The Broad Institute Genomics Platform"/>
            <consortium name="The Broad Institute Genome Sequencing Center for Infectious Disease"/>
            <person name="Wu L."/>
            <person name="Ma J."/>
        </authorList>
    </citation>
    <scope>NUCLEOTIDE SEQUENCE [LARGE SCALE GENOMIC DNA]</scope>
    <source>
        <strain evidence="3">JCM 17986</strain>
    </source>
</reference>
<accession>A0ABP9HFU1</accession>
<dbReference type="InterPro" id="IPR049978">
    <property type="entry name" value="SCO6880-like"/>
</dbReference>
<dbReference type="EMBL" id="BAABHS010000013">
    <property type="protein sequence ID" value="GAA4969824.1"/>
    <property type="molecule type" value="Genomic_DNA"/>
</dbReference>
<organism evidence="2 3">
    <name type="scientific">Yinghuangia aomiensis</name>
    <dbReference type="NCBI Taxonomy" id="676205"/>
    <lineage>
        <taxon>Bacteria</taxon>
        <taxon>Bacillati</taxon>
        <taxon>Actinomycetota</taxon>
        <taxon>Actinomycetes</taxon>
        <taxon>Kitasatosporales</taxon>
        <taxon>Streptomycetaceae</taxon>
        <taxon>Yinghuangia</taxon>
    </lineage>
</organism>
<gene>
    <name evidence="2" type="ORF">GCM10023205_39000</name>
</gene>
<keyword evidence="3" id="KW-1185">Reference proteome</keyword>
<evidence type="ECO:0000256" key="1">
    <source>
        <dbReference type="SAM" id="MobiDB-lite"/>
    </source>
</evidence>
<sequence>MAVTQKKRPAAAHLRVNGVAPGTAGPPGVTLVGSCKLPGLAGTSKLYESYDAYLRPFALLGFAASNQYTVVLESVSDEHRGVGPEQFDAWLGMWDQSIGALSAKVELGAAAVTLDAVVIDGGEAVEAIPRWAAETGAFDWLFAGREPEETGRIPLRLRARIALTFSAPGGRARGRGNAEEMATEIGRRLPGLSAGLQLTENGPARPLNAEELAEAVRVAYDPSIAGLLAQARREGGSGIRWEQAGPVDSSSEWDHYRHDGAYSVTWAMSRVSGGDFFPSVLSRWLIPDEEIIEKRATLLYGPPAPEPAPEPDDDGGAGRGLRRVRRPATGPNPWLSDEPRITRYGILATATVGSLESLPATRYVVDELGPRERVLLRRVYGSQASAFVAALPLGVVAPDRLTLPQVNRPATAKRRRRGGS</sequence>